<feature type="chain" id="PRO_5046256631" description="VacJ family lipoprotein" evidence="4">
    <location>
        <begin position="24"/>
        <end position="241"/>
    </location>
</feature>
<proteinExistence type="inferred from homology"/>
<evidence type="ECO:0000313" key="5">
    <source>
        <dbReference type="EMBL" id="BDG70370.1"/>
    </source>
</evidence>
<evidence type="ECO:0000256" key="2">
    <source>
        <dbReference type="ARBA" id="ARBA00022729"/>
    </source>
</evidence>
<dbReference type="InterPro" id="IPR007428">
    <property type="entry name" value="MlaA"/>
</dbReference>
<comment type="similarity">
    <text evidence="1">Belongs to the MlaA family.</text>
</comment>
<gene>
    <name evidence="5" type="ORF">Rmf_02990</name>
</gene>
<keyword evidence="2 4" id="KW-0732">Signal</keyword>
<evidence type="ECO:0000256" key="1">
    <source>
        <dbReference type="ARBA" id="ARBA00010634"/>
    </source>
</evidence>
<dbReference type="Proteomes" id="UP000831327">
    <property type="component" value="Chromosome"/>
</dbReference>
<accession>A0ABM7XXY0</accession>
<reference evidence="5 6" key="1">
    <citation type="journal article" date="2016" name="Microbes Environ.">
        <title>Phylogenetically diverse aerobic anoxygenic phototrophic bacteria isolated from epilithic biofilms in Tama river, Japan.</title>
        <authorList>
            <person name="Hirose S."/>
            <person name="Matsuura K."/>
            <person name="Haruta S."/>
        </authorList>
    </citation>
    <scope>NUCLEOTIDE SEQUENCE [LARGE SCALE GENOMIC DNA]</scope>
    <source>
        <strain evidence="5 6">S08</strain>
    </source>
</reference>
<evidence type="ECO:0008006" key="7">
    <source>
        <dbReference type="Google" id="ProtNLM"/>
    </source>
</evidence>
<organism evidence="5 6">
    <name type="scientific">Roseomonas fluvialis</name>
    <dbReference type="NCBI Taxonomy" id="1750527"/>
    <lineage>
        <taxon>Bacteria</taxon>
        <taxon>Pseudomonadati</taxon>
        <taxon>Pseudomonadota</taxon>
        <taxon>Alphaproteobacteria</taxon>
        <taxon>Acetobacterales</taxon>
        <taxon>Roseomonadaceae</taxon>
        <taxon>Roseomonas</taxon>
    </lineage>
</organism>
<protein>
    <recommendedName>
        <fullName evidence="7">VacJ family lipoprotein</fullName>
    </recommendedName>
</protein>
<dbReference type="PRINTS" id="PR01805">
    <property type="entry name" value="VACJLIPOPROT"/>
</dbReference>
<evidence type="ECO:0000313" key="6">
    <source>
        <dbReference type="Proteomes" id="UP000831327"/>
    </source>
</evidence>
<dbReference type="PANTHER" id="PTHR30035">
    <property type="entry name" value="LIPOPROTEIN VACJ-RELATED"/>
    <property type="match status" value="1"/>
</dbReference>
<feature type="signal peptide" evidence="4">
    <location>
        <begin position="1"/>
        <end position="23"/>
    </location>
</feature>
<dbReference type="EMBL" id="AP025637">
    <property type="protein sequence ID" value="BDG70370.1"/>
    <property type="molecule type" value="Genomic_DNA"/>
</dbReference>
<sequence length="241" mass="25200">MRRSTRFLIFSLLALVLAAPAQAAPDPLEPVNRRIHALNRLLQAHVLGPVAEVYVEYTPPGVREGVANALANLGEPITAISSIAAGDLPRAGNAALRFGINTTLGLGGVADAAASLGFPRRPMATADAVCSWGVPSGPYLVLPVIGPSTLRDAGAMVATSAALSQLVGPEAFLGWRSGELFTTYASFHAELQQIDAQALDSYAVHRSAFLQRRAAACPADRQAIAEEEDEPAPREALAATD</sequence>
<evidence type="ECO:0000256" key="3">
    <source>
        <dbReference type="SAM" id="MobiDB-lite"/>
    </source>
</evidence>
<dbReference type="Pfam" id="PF04333">
    <property type="entry name" value="MlaA"/>
    <property type="match status" value="1"/>
</dbReference>
<dbReference type="PANTHER" id="PTHR30035:SF3">
    <property type="entry name" value="INTERMEMBRANE PHOSPHOLIPID TRANSPORT SYSTEM LIPOPROTEIN MLAA"/>
    <property type="match status" value="1"/>
</dbReference>
<evidence type="ECO:0000256" key="4">
    <source>
        <dbReference type="SAM" id="SignalP"/>
    </source>
</evidence>
<name>A0ABM7XXY0_9PROT</name>
<feature type="region of interest" description="Disordered" evidence="3">
    <location>
        <begin position="221"/>
        <end position="241"/>
    </location>
</feature>
<keyword evidence="6" id="KW-1185">Reference proteome</keyword>
<dbReference type="RefSeq" id="WP_244457705.1">
    <property type="nucleotide sequence ID" value="NZ_AP025637.1"/>
</dbReference>